<proteinExistence type="predicted"/>
<keyword evidence="2" id="KW-1185">Reference proteome</keyword>
<dbReference type="SUPFAM" id="SSF52047">
    <property type="entry name" value="RNI-like"/>
    <property type="match status" value="1"/>
</dbReference>
<dbReference type="AlphaFoldDB" id="A0A9N9HED1"/>
<organism evidence="1 2">
    <name type="scientific">Funneliformis caledonium</name>
    <dbReference type="NCBI Taxonomy" id="1117310"/>
    <lineage>
        <taxon>Eukaryota</taxon>
        <taxon>Fungi</taxon>
        <taxon>Fungi incertae sedis</taxon>
        <taxon>Mucoromycota</taxon>
        <taxon>Glomeromycotina</taxon>
        <taxon>Glomeromycetes</taxon>
        <taxon>Glomerales</taxon>
        <taxon>Glomeraceae</taxon>
        <taxon>Funneliformis</taxon>
    </lineage>
</organism>
<dbReference type="EMBL" id="CAJVPQ010005956">
    <property type="protein sequence ID" value="CAG8678534.1"/>
    <property type="molecule type" value="Genomic_DNA"/>
</dbReference>
<dbReference type="Gene3D" id="3.80.10.10">
    <property type="entry name" value="Ribonuclease Inhibitor"/>
    <property type="match status" value="1"/>
</dbReference>
<dbReference type="OrthoDB" id="2327339at2759"/>
<name>A0A9N9HED1_9GLOM</name>
<evidence type="ECO:0000313" key="2">
    <source>
        <dbReference type="Proteomes" id="UP000789570"/>
    </source>
</evidence>
<evidence type="ECO:0000313" key="1">
    <source>
        <dbReference type="EMBL" id="CAG8678534.1"/>
    </source>
</evidence>
<accession>A0A9N9HED1</accession>
<dbReference type="Proteomes" id="UP000789570">
    <property type="component" value="Unassembled WGS sequence"/>
</dbReference>
<protein>
    <submittedName>
        <fullName evidence="1">11008_t:CDS:1</fullName>
    </submittedName>
</protein>
<gene>
    <name evidence="1" type="ORF">FCALED_LOCUS12377</name>
</gene>
<dbReference type="InterPro" id="IPR032675">
    <property type="entry name" value="LRR_dom_sf"/>
</dbReference>
<comment type="caution">
    <text evidence="1">The sequence shown here is derived from an EMBL/GenBank/DDBJ whole genome shotgun (WGS) entry which is preliminary data.</text>
</comment>
<reference evidence="1" key="1">
    <citation type="submission" date="2021-06" db="EMBL/GenBank/DDBJ databases">
        <authorList>
            <person name="Kallberg Y."/>
            <person name="Tangrot J."/>
            <person name="Rosling A."/>
        </authorList>
    </citation>
    <scope>NUCLEOTIDE SEQUENCE</scope>
    <source>
        <strain evidence="1">UK204</strain>
    </source>
</reference>
<sequence>MASKLNDDCLYYIFQYLEGDCISLLACLLVDRKWCRSAVPILWSNPWKYRKFSKRCYSGAISIINTYISTLPEETKQGLIHEIIVRPNLMTRIATFEYEKYMRSLNVFELEFYVRQWVNYQPVRFDFTATRRKIRRNKNISRTATAHQPDIDRDTRILMSELLYLFLVNSQKIETLYISDFDKNFSFILKIAEEVPEAKKCLQKLRHLKISTHQPITSSLTRLSEISRNVEHLEIENCNVNSFELKRLINVQNSLKELTLEFVVNQPYQIHNANNVLSELSSKAKFITRIEIRDAADLFVILNSFENLIELIINNTDKCNLQKWEHLSKVGSLKKLKKLFINNKKGPVYFKIIADLINRSSCNLDMIVILTTKPQDPTHIGTLIESISKNCSNLRVFKGLIGKDHTSEFSLLLQRCNQLKILHIYPVKTSWGNEICRFDGLLQQMTKYLSFNLNRLFLENGWLISEIDLFKHFVEGRKLLDLQKISFYAYQSITYRYQELVDICENYRENDYLLDYHFYLK</sequence>